<keyword evidence="3" id="KW-1185">Reference proteome</keyword>
<feature type="compositionally biased region" description="Basic and acidic residues" evidence="1">
    <location>
        <begin position="126"/>
        <end position="135"/>
    </location>
</feature>
<evidence type="ECO:0000256" key="1">
    <source>
        <dbReference type="SAM" id="MobiDB-lite"/>
    </source>
</evidence>
<reference evidence="3" key="1">
    <citation type="journal article" date="2019" name="Int. J. Syst. Evol. Microbiol.">
        <title>The Global Catalogue of Microorganisms (GCM) 10K type strain sequencing project: providing services to taxonomists for standard genome sequencing and annotation.</title>
        <authorList>
            <consortium name="The Broad Institute Genomics Platform"/>
            <consortium name="The Broad Institute Genome Sequencing Center for Infectious Disease"/>
            <person name="Wu L."/>
            <person name="Ma J."/>
        </authorList>
    </citation>
    <scope>NUCLEOTIDE SEQUENCE [LARGE SCALE GENOMIC DNA]</scope>
    <source>
        <strain evidence="3">KCTC 12848</strain>
    </source>
</reference>
<dbReference type="EMBL" id="JBHSJB010000033">
    <property type="protein sequence ID" value="MFC5058692.1"/>
    <property type="molecule type" value="Genomic_DNA"/>
</dbReference>
<feature type="compositionally biased region" description="Low complexity" evidence="1">
    <location>
        <begin position="97"/>
        <end position="107"/>
    </location>
</feature>
<feature type="region of interest" description="Disordered" evidence="1">
    <location>
        <begin position="97"/>
        <end position="164"/>
    </location>
</feature>
<evidence type="ECO:0000313" key="3">
    <source>
        <dbReference type="Proteomes" id="UP001595833"/>
    </source>
</evidence>
<dbReference type="Proteomes" id="UP001595833">
    <property type="component" value="Unassembled WGS sequence"/>
</dbReference>
<dbReference type="InterPro" id="IPR032724">
    <property type="entry name" value="SCP1.201-like"/>
</dbReference>
<dbReference type="RefSeq" id="WP_344038744.1">
    <property type="nucleotide sequence ID" value="NZ_BAAAKE010000013.1"/>
</dbReference>
<proteinExistence type="predicted"/>
<name>A0ABV9YAN2_9PSEU</name>
<accession>A0ABV9YAN2</accession>
<gene>
    <name evidence="2" type="ORF">ACFPFM_33705</name>
</gene>
<comment type="caution">
    <text evidence="2">The sequence shown here is derived from an EMBL/GenBank/DDBJ whole genome shotgun (WGS) entry which is preliminary data.</text>
</comment>
<organism evidence="2 3">
    <name type="scientific">Saccharothrix xinjiangensis</name>
    <dbReference type="NCBI Taxonomy" id="204798"/>
    <lineage>
        <taxon>Bacteria</taxon>
        <taxon>Bacillati</taxon>
        <taxon>Actinomycetota</taxon>
        <taxon>Actinomycetes</taxon>
        <taxon>Pseudonocardiales</taxon>
        <taxon>Pseudonocardiaceae</taxon>
        <taxon>Saccharothrix</taxon>
    </lineage>
</organism>
<dbReference type="Pfam" id="PF14428">
    <property type="entry name" value="DddA-like"/>
    <property type="match status" value="1"/>
</dbReference>
<evidence type="ECO:0000313" key="2">
    <source>
        <dbReference type="EMBL" id="MFC5058692.1"/>
    </source>
</evidence>
<sequence length="238" mass="25090">MAAQVRAACAKGGQARTALEHAEDLAQEAHDVLARALEGTRRLGAAGAQVLAAFAGVVDACKGHYWPLLNEAVKAAQGYADHLAATDTSGQAPIVQQPAQPTWAQPPEQSPVRQVEPVDPPMIPPDRIESLRRELPPPVEPGTGQRTHGRWIGPDGQAQPVVSGRDARSKLVNEQLAEKGWAEGTARSGDVEMKLAAHMAANGIKHATVVINHVVCKGKLNCDTLVPILLPEGATPTV</sequence>
<protein>
    <submittedName>
        <fullName evidence="2">DddA-like double-stranded DNA deaminase toxin</fullName>
    </submittedName>
</protein>